<comment type="function">
    <text evidence="9">Guanine nucleotide-binding proteins (G proteins) are involved as a modulator or transducer in various transmembrane signaling systems. The beta and gamma chains are required for the GTPase activity, for replacement of GDP by GTP, and for G protein-effector interaction.</text>
</comment>
<dbReference type="GO" id="GO:0007186">
    <property type="term" value="P:G protein-coupled receptor signaling pathway"/>
    <property type="evidence" value="ECO:0000318"/>
    <property type="project" value="GO_Central"/>
</dbReference>
<dbReference type="OrthoDB" id="6264244at2759"/>
<dbReference type="PANTHER" id="PTHR13809">
    <property type="entry name" value="GUANINE NUCLEOTIDE-BINDING PROTEIN GAMMA SUBUNIT"/>
    <property type="match status" value="1"/>
</dbReference>
<keyword evidence="5 9" id="KW-0472">Membrane</keyword>
<dbReference type="RefSeq" id="XP_018085532.1">
    <property type="nucleotide sequence ID" value="XM_018230043.2"/>
</dbReference>
<proteinExistence type="inferred from homology"/>
<evidence type="ECO:0000256" key="8">
    <source>
        <dbReference type="ARBA" id="ARBA00023289"/>
    </source>
</evidence>
<comment type="similarity">
    <text evidence="2 9">Belongs to the G protein gamma family.</text>
</comment>
<accession>A0A1L8F834</accession>
<reference evidence="11" key="1">
    <citation type="submission" date="2025-08" db="UniProtKB">
        <authorList>
            <consortium name="RefSeq"/>
        </authorList>
    </citation>
    <scope>IDENTIFICATION</scope>
    <source>
        <strain evidence="11">J_2021</strain>
        <tissue evidence="11">Erythrocytes</tissue>
    </source>
</reference>
<evidence type="ECO:0000256" key="3">
    <source>
        <dbReference type="ARBA" id="ARBA00022475"/>
    </source>
</evidence>
<dbReference type="FunFam" id="4.10.260.10:FF:000001">
    <property type="entry name" value="Guanine nucleotide-binding protein subunit gamma"/>
    <property type="match status" value="1"/>
</dbReference>
<dbReference type="Proteomes" id="UP000186698">
    <property type="component" value="Chromosome 8L"/>
</dbReference>
<dbReference type="GO" id="GO:0031681">
    <property type="term" value="F:G-protein beta-subunit binding"/>
    <property type="evidence" value="ECO:0000318"/>
    <property type="project" value="GO_Central"/>
</dbReference>
<dbReference type="GeneID" id="108698506"/>
<evidence type="ECO:0000256" key="7">
    <source>
        <dbReference type="ARBA" id="ARBA00023288"/>
    </source>
</evidence>
<dbReference type="SMART" id="SM01224">
    <property type="entry name" value="G_gamma"/>
    <property type="match status" value="1"/>
</dbReference>
<sequence>MSNNMAKITEARQAVEQLRMEVNIDRMQVSVVVSDILSFCQSHSPADPLVSPIPSAENPFREKHLICAVL</sequence>
<evidence type="ECO:0000256" key="2">
    <source>
        <dbReference type="ARBA" id="ARBA00007431"/>
    </source>
</evidence>
<dbReference type="CTD" id="108698506"/>
<evidence type="ECO:0000256" key="6">
    <source>
        <dbReference type="ARBA" id="ARBA00023224"/>
    </source>
</evidence>
<protein>
    <recommendedName>
        <fullName evidence="9">Guanine nucleotide-binding protein subunit gamma</fullName>
    </recommendedName>
</protein>
<keyword evidence="4" id="KW-0488">Methylation</keyword>
<gene>
    <name evidence="11 12" type="primary">gng8.L</name>
</gene>
<keyword evidence="6 9" id="KW-0807">Transducer</keyword>
<dbReference type="InterPro" id="IPR001770">
    <property type="entry name" value="G-protein_gamma"/>
</dbReference>
<dbReference type="Bgee" id="108698506">
    <property type="expression patterns" value="Expressed in intestine and 3 other cell types or tissues"/>
</dbReference>
<dbReference type="PRINTS" id="PR00321">
    <property type="entry name" value="GPROTEING"/>
</dbReference>
<evidence type="ECO:0000256" key="5">
    <source>
        <dbReference type="ARBA" id="ARBA00023136"/>
    </source>
</evidence>
<keyword evidence="7 9" id="KW-0449">Lipoprotein</keyword>
<comment type="subcellular location">
    <subcellularLocation>
        <location evidence="1 9">Cell membrane</location>
        <topology evidence="1 9">Lipid-anchor</topology>
        <orientation evidence="1 9">Cytoplasmic side</orientation>
    </subcellularLocation>
</comment>
<dbReference type="Xenbase" id="XB-GENE-17332083">
    <property type="gene designation" value="gng8.L"/>
</dbReference>
<dbReference type="SUPFAM" id="SSF48670">
    <property type="entry name" value="Transducin (heterotrimeric G protein), gamma chain"/>
    <property type="match status" value="1"/>
</dbReference>
<evidence type="ECO:0000256" key="9">
    <source>
        <dbReference type="RuleBase" id="RU004973"/>
    </source>
</evidence>
<dbReference type="Pfam" id="PF00631">
    <property type="entry name" value="G-gamma"/>
    <property type="match status" value="1"/>
</dbReference>
<dbReference type="InterPro" id="IPR036284">
    <property type="entry name" value="GGL_sf"/>
</dbReference>
<dbReference type="KEGG" id="xla:108698506"/>
<name>A0A1L8F834_XENLA</name>
<dbReference type="SMART" id="SM00224">
    <property type="entry name" value="GGL"/>
    <property type="match status" value="1"/>
</dbReference>
<evidence type="ECO:0000256" key="1">
    <source>
        <dbReference type="ARBA" id="ARBA00004342"/>
    </source>
</evidence>
<evidence type="ECO:0000313" key="12">
    <source>
        <dbReference type="Xenbase" id="XB-GENE-17332083"/>
    </source>
</evidence>
<evidence type="ECO:0000256" key="4">
    <source>
        <dbReference type="ARBA" id="ARBA00022481"/>
    </source>
</evidence>
<dbReference type="PROSITE" id="PS50058">
    <property type="entry name" value="G_PROTEIN_GAMMA"/>
    <property type="match status" value="1"/>
</dbReference>
<dbReference type="InterPro" id="IPR015898">
    <property type="entry name" value="G-protein_gamma-like_dom"/>
</dbReference>
<comment type="subunit">
    <text evidence="9">G proteins are composed of 3 units; alpha, beta and gamma.</text>
</comment>
<dbReference type="OMA" id="NIERMMI"/>
<keyword evidence="8" id="KW-0636">Prenylation</keyword>
<dbReference type="AGR" id="Xenbase:XB-GENE-17332083"/>
<evidence type="ECO:0000313" key="11">
    <source>
        <dbReference type="RefSeq" id="XP_018085532.1"/>
    </source>
</evidence>
<evidence type="ECO:0000313" key="10">
    <source>
        <dbReference type="Proteomes" id="UP000186698"/>
    </source>
</evidence>
<dbReference type="Gene3D" id="4.10.260.10">
    <property type="entry name" value="Transducin (heterotrimeric G protein), gamma chain"/>
    <property type="match status" value="1"/>
</dbReference>
<keyword evidence="10" id="KW-1185">Reference proteome</keyword>
<organism evidence="10 11">
    <name type="scientific">Xenopus laevis</name>
    <name type="common">African clawed frog</name>
    <dbReference type="NCBI Taxonomy" id="8355"/>
    <lineage>
        <taxon>Eukaryota</taxon>
        <taxon>Metazoa</taxon>
        <taxon>Chordata</taxon>
        <taxon>Craniata</taxon>
        <taxon>Vertebrata</taxon>
        <taxon>Euteleostomi</taxon>
        <taxon>Amphibia</taxon>
        <taxon>Batrachia</taxon>
        <taxon>Anura</taxon>
        <taxon>Pipoidea</taxon>
        <taxon>Pipidae</taxon>
        <taxon>Xenopodinae</taxon>
        <taxon>Xenopus</taxon>
        <taxon>Xenopus</taxon>
    </lineage>
</organism>
<keyword evidence="3 9" id="KW-1003">Cell membrane</keyword>
<dbReference type="GO" id="GO:0005834">
    <property type="term" value="C:heterotrimeric G-protein complex"/>
    <property type="evidence" value="ECO:0000318"/>
    <property type="project" value="GO_Central"/>
</dbReference>
<dbReference type="AlphaFoldDB" id="A0A1L8F834"/>
<dbReference type="STRING" id="8355.A0A1L8F834"/>
<dbReference type="CDD" id="cd00068">
    <property type="entry name" value="GGL"/>
    <property type="match status" value="1"/>
</dbReference>
<dbReference type="PaxDb" id="8355-A0A1L8F834"/>